<evidence type="ECO:0008006" key="2">
    <source>
        <dbReference type="Google" id="ProtNLM"/>
    </source>
</evidence>
<dbReference type="NCBIfam" id="TIGR02837">
    <property type="entry name" value="spore_II_R"/>
    <property type="match status" value="1"/>
</dbReference>
<sequence>MRRKILKGLFISLSGCFVIIGWLLLAYNQEMGLSSVNAQASMIRFHVLANSDSIQDQEIKLKVRDAVIKYLSPHLKGVSDSSVARQIIFEKQDELIHVAQQVLEVNGVSYPVKLDIGIFDFPIKSYGKITLPAGKYEAVRILLGKAEGKNWWCILFPPLCFIDITNAAAVPAVAGDNKAVSQTNDIQFKWKIAEMWSGVKSN</sequence>
<organism evidence="1">
    <name type="scientific">bioreactor metagenome</name>
    <dbReference type="NCBI Taxonomy" id="1076179"/>
    <lineage>
        <taxon>unclassified sequences</taxon>
        <taxon>metagenomes</taxon>
        <taxon>ecological metagenomes</taxon>
    </lineage>
</organism>
<gene>
    <name evidence="1" type="ORF">SDC9_06200</name>
</gene>
<name>A0A644T1H3_9ZZZZ</name>
<evidence type="ECO:0000313" key="1">
    <source>
        <dbReference type="EMBL" id="MPL60639.1"/>
    </source>
</evidence>
<protein>
    <recommendedName>
        <fullName evidence="2">Stage II sporulation protein R</fullName>
    </recommendedName>
</protein>
<comment type="caution">
    <text evidence="1">The sequence shown here is derived from an EMBL/GenBank/DDBJ whole genome shotgun (WGS) entry which is preliminary data.</text>
</comment>
<dbReference type="Pfam" id="PF09551">
    <property type="entry name" value="Spore_II_R"/>
    <property type="match status" value="1"/>
</dbReference>
<accession>A0A644T1H3</accession>
<dbReference type="AlphaFoldDB" id="A0A644T1H3"/>
<proteinExistence type="predicted"/>
<dbReference type="EMBL" id="VSSQ01000012">
    <property type="protein sequence ID" value="MPL60639.1"/>
    <property type="molecule type" value="Genomic_DNA"/>
</dbReference>
<reference evidence="1" key="1">
    <citation type="submission" date="2019-08" db="EMBL/GenBank/DDBJ databases">
        <authorList>
            <person name="Kucharzyk K."/>
            <person name="Murdoch R.W."/>
            <person name="Higgins S."/>
            <person name="Loffler F."/>
        </authorList>
    </citation>
    <scope>NUCLEOTIDE SEQUENCE</scope>
</reference>
<dbReference type="InterPro" id="IPR014202">
    <property type="entry name" value="Spore_II_R"/>
</dbReference>